<dbReference type="EMBL" id="MLFT02000002">
    <property type="protein sequence ID" value="PHT55050.1"/>
    <property type="molecule type" value="Genomic_DNA"/>
</dbReference>
<evidence type="ECO:0000313" key="2">
    <source>
        <dbReference type="EMBL" id="PHT55050.1"/>
    </source>
</evidence>
<feature type="compositionally biased region" description="Low complexity" evidence="1">
    <location>
        <begin position="116"/>
        <end position="127"/>
    </location>
</feature>
<comment type="caution">
    <text evidence="2">The sequence shown here is derived from an EMBL/GenBank/DDBJ whole genome shotgun (WGS) entry which is preliminary data.</text>
</comment>
<feature type="region of interest" description="Disordered" evidence="1">
    <location>
        <begin position="108"/>
        <end position="152"/>
    </location>
</feature>
<proteinExistence type="predicted"/>
<reference evidence="3" key="2">
    <citation type="journal article" date="2017" name="J. Anim. Genet.">
        <title>Multiple reference genome sequences of hot pepper reveal the massive evolution of plant disease resistance genes by retroduplication.</title>
        <authorList>
            <person name="Kim S."/>
            <person name="Park J."/>
            <person name="Yeom S.-I."/>
            <person name="Kim Y.-M."/>
            <person name="Seo E."/>
            <person name="Kim K.-T."/>
            <person name="Kim M.-S."/>
            <person name="Lee J.M."/>
            <person name="Cheong K."/>
            <person name="Shin H.-S."/>
            <person name="Kim S.-B."/>
            <person name="Han K."/>
            <person name="Lee J."/>
            <person name="Park M."/>
            <person name="Lee H.-A."/>
            <person name="Lee H.-Y."/>
            <person name="Lee Y."/>
            <person name="Oh S."/>
            <person name="Lee J.H."/>
            <person name="Choi E."/>
            <person name="Choi E."/>
            <person name="Lee S.E."/>
            <person name="Jeon J."/>
            <person name="Kim H."/>
            <person name="Choi G."/>
            <person name="Song H."/>
            <person name="Lee J."/>
            <person name="Lee S.-C."/>
            <person name="Kwon J.-K."/>
            <person name="Lee H.-Y."/>
            <person name="Koo N."/>
            <person name="Hong Y."/>
            <person name="Kim R.W."/>
            <person name="Kang W.-H."/>
            <person name="Huh J.H."/>
            <person name="Kang B.-C."/>
            <person name="Yang T.-J."/>
            <person name="Lee Y.-H."/>
            <person name="Bennetzen J.L."/>
            <person name="Choi D."/>
        </authorList>
    </citation>
    <scope>NUCLEOTIDE SEQUENCE [LARGE SCALE GENOMIC DNA]</scope>
    <source>
        <strain evidence="3">cv. PBC81</strain>
    </source>
</reference>
<evidence type="ECO:0000313" key="3">
    <source>
        <dbReference type="Proteomes" id="UP000224567"/>
    </source>
</evidence>
<reference evidence="2 3" key="1">
    <citation type="journal article" date="2017" name="Genome Biol.">
        <title>New reference genome sequences of hot pepper reveal the massive evolution of plant disease-resistance genes by retroduplication.</title>
        <authorList>
            <person name="Kim S."/>
            <person name="Park J."/>
            <person name="Yeom S.I."/>
            <person name="Kim Y.M."/>
            <person name="Seo E."/>
            <person name="Kim K.T."/>
            <person name="Kim M.S."/>
            <person name="Lee J.M."/>
            <person name="Cheong K."/>
            <person name="Shin H.S."/>
            <person name="Kim S.B."/>
            <person name="Han K."/>
            <person name="Lee J."/>
            <person name="Park M."/>
            <person name="Lee H.A."/>
            <person name="Lee H.Y."/>
            <person name="Lee Y."/>
            <person name="Oh S."/>
            <person name="Lee J.H."/>
            <person name="Choi E."/>
            <person name="Choi E."/>
            <person name="Lee S.E."/>
            <person name="Jeon J."/>
            <person name="Kim H."/>
            <person name="Choi G."/>
            <person name="Song H."/>
            <person name="Lee J."/>
            <person name="Lee S.C."/>
            <person name="Kwon J.K."/>
            <person name="Lee H.Y."/>
            <person name="Koo N."/>
            <person name="Hong Y."/>
            <person name="Kim R.W."/>
            <person name="Kang W.H."/>
            <person name="Huh J.H."/>
            <person name="Kang B.C."/>
            <person name="Yang T.J."/>
            <person name="Lee Y.H."/>
            <person name="Bennetzen J.L."/>
            <person name="Choi D."/>
        </authorList>
    </citation>
    <scope>NUCLEOTIDE SEQUENCE [LARGE SCALE GENOMIC DNA]</scope>
    <source>
        <strain evidence="3">cv. PBC81</strain>
    </source>
</reference>
<dbReference type="AlphaFoldDB" id="A0A2G2XC45"/>
<dbReference type="Proteomes" id="UP000224567">
    <property type="component" value="Unassembled WGS sequence"/>
</dbReference>
<dbReference type="OrthoDB" id="340227at2759"/>
<dbReference type="STRING" id="33114.A0A2G2XC45"/>
<organism evidence="2 3">
    <name type="scientific">Capsicum baccatum</name>
    <name type="common">Peruvian pepper</name>
    <dbReference type="NCBI Taxonomy" id="33114"/>
    <lineage>
        <taxon>Eukaryota</taxon>
        <taxon>Viridiplantae</taxon>
        <taxon>Streptophyta</taxon>
        <taxon>Embryophyta</taxon>
        <taxon>Tracheophyta</taxon>
        <taxon>Spermatophyta</taxon>
        <taxon>Magnoliopsida</taxon>
        <taxon>eudicotyledons</taxon>
        <taxon>Gunneridae</taxon>
        <taxon>Pentapetalae</taxon>
        <taxon>asterids</taxon>
        <taxon>lamiids</taxon>
        <taxon>Solanales</taxon>
        <taxon>Solanaceae</taxon>
        <taxon>Solanoideae</taxon>
        <taxon>Capsiceae</taxon>
        <taxon>Capsicum</taxon>
    </lineage>
</organism>
<accession>A0A2G2XC45</accession>
<name>A0A2G2XC45_CAPBA</name>
<keyword evidence="3" id="KW-1185">Reference proteome</keyword>
<evidence type="ECO:0000256" key="1">
    <source>
        <dbReference type="SAM" id="MobiDB-lite"/>
    </source>
</evidence>
<protein>
    <submittedName>
        <fullName evidence="2">Uncharacterized protein</fullName>
    </submittedName>
</protein>
<gene>
    <name evidence="2" type="ORF">CQW23_03536</name>
</gene>
<sequence length="152" mass="16873">MDGESVVILLDQRFFSRSQCNPTQLHAFSILSVVMELTDNVQLILNAVISSTVVEVQGEKLRRRNDWFHWLMPPLAQNSSISSSQSQKKPILVENLRRVAFDDKAIRHENADGHLSRSSSTELSTPSKQHGDGMTGLAGVQHSQPMPVGNPN</sequence>